<name>A0ABR3SV51_9PEZI</name>
<comment type="caution">
    <text evidence="1">The sequence shown here is derived from an EMBL/GenBank/DDBJ whole genome shotgun (WGS) entry which is preliminary data.</text>
</comment>
<protein>
    <submittedName>
        <fullName evidence="1">Uncharacterized protein</fullName>
    </submittedName>
</protein>
<reference evidence="1 2" key="1">
    <citation type="submission" date="2024-02" db="EMBL/GenBank/DDBJ databases">
        <title>De novo assembly and annotation of 12 fungi associated with fruit tree decline syndrome in Ontario, Canada.</title>
        <authorList>
            <person name="Sulman M."/>
            <person name="Ellouze W."/>
            <person name="Ilyukhin E."/>
        </authorList>
    </citation>
    <scope>NUCLEOTIDE SEQUENCE [LARGE SCALE GENOMIC DNA]</scope>
    <source>
        <strain evidence="1 2">M1-105</strain>
    </source>
</reference>
<dbReference type="InterPro" id="IPR052999">
    <property type="entry name" value="PTS1_Protein"/>
</dbReference>
<proteinExistence type="predicted"/>
<gene>
    <name evidence="1" type="ORF">SLS56_004943</name>
</gene>
<evidence type="ECO:0000313" key="2">
    <source>
        <dbReference type="Proteomes" id="UP001521116"/>
    </source>
</evidence>
<dbReference type="PANTHER" id="PTHR28180:SF2">
    <property type="entry name" value="PEROXISOMAL PROTEIN 2"/>
    <property type="match status" value="1"/>
</dbReference>
<sequence>MPPPSLPTLESLTALFPPDLRAPEHSTAYIYTGVALLALGCEKRIPELWQQIAGAHADSAAAQATAARRLREALVKCSPLIGFPRAINALTSLRAALAPAVCARLEQPCLADHCSPTAEEAAGEALFANIYGRHAGRVRAALDDISGARLGDFAVRCIYGELLADGRVLGARESAGCVFVACLAAGAEPQAKG</sequence>
<dbReference type="EMBL" id="JAJVDC020000047">
    <property type="protein sequence ID" value="KAL1630415.1"/>
    <property type="molecule type" value="Genomic_DNA"/>
</dbReference>
<dbReference type="SUPFAM" id="SSF69118">
    <property type="entry name" value="AhpD-like"/>
    <property type="match status" value="1"/>
</dbReference>
<accession>A0ABR3SV51</accession>
<evidence type="ECO:0000313" key="1">
    <source>
        <dbReference type="EMBL" id="KAL1630415.1"/>
    </source>
</evidence>
<dbReference type="Proteomes" id="UP001521116">
    <property type="component" value="Unassembled WGS sequence"/>
</dbReference>
<keyword evidence="2" id="KW-1185">Reference proteome</keyword>
<dbReference type="PANTHER" id="PTHR28180">
    <property type="entry name" value="CONSERVED MITOCHONDRIAL PROTEIN-RELATED"/>
    <property type="match status" value="1"/>
</dbReference>
<dbReference type="InterPro" id="IPR029032">
    <property type="entry name" value="AhpD-like"/>
</dbReference>
<organism evidence="1 2">
    <name type="scientific">Neofusicoccum ribis</name>
    <dbReference type="NCBI Taxonomy" id="45134"/>
    <lineage>
        <taxon>Eukaryota</taxon>
        <taxon>Fungi</taxon>
        <taxon>Dikarya</taxon>
        <taxon>Ascomycota</taxon>
        <taxon>Pezizomycotina</taxon>
        <taxon>Dothideomycetes</taxon>
        <taxon>Dothideomycetes incertae sedis</taxon>
        <taxon>Botryosphaeriales</taxon>
        <taxon>Botryosphaeriaceae</taxon>
        <taxon>Neofusicoccum</taxon>
    </lineage>
</organism>
<dbReference type="Gene3D" id="1.20.1290.10">
    <property type="entry name" value="AhpD-like"/>
    <property type="match status" value="1"/>
</dbReference>